<dbReference type="Gene3D" id="1.10.10.10">
    <property type="entry name" value="Winged helix-like DNA-binding domain superfamily/Winged helix DNA-binding domain"/>
    <property type="match status" value="1"/>
</dbReference>
<dbReference type="RefSeq" id="WP_172991349.1">
    <property type="nucleotide sequence ID" value="NZ_CP054038.1"/>
</dbReference>
<dbReference type="InterPro" id="IPR016032">
    <property type="entry name" value="Sig_transdc_resp-reg_C-effctor"/>
</dbReference>
<keyword evidence="1" id="KW-0175">Coiled coil</keyword>
<name>A0A7D4U9T4_9MICO</name>
<dbReference type="GO" id="GO:0006355">
    <property type="term" value="P:regulation of DNA-templated transcription"/>
    <property type="evidence" value="ECO:0007669"/>
    <property type="project" value="InterPro"/>
</dbReference>
<accession>A0A7D4U9T4</accession>
<dbReference type="EMBL" id="CP054038">
    <property type="protein sequence ID" value="QKJ20926.1"/>
    <property type="molecule type" value="Genomic_DNA"/>
</dbReference>
<dbReference type="InterPro" id="IPR000792">
    <property type="entry name" value="Tscrpt_reg_LuxR_C"/>
</dbReference>
<sequence length="357" mass="37644">MTRNPRPSPLDLLVGAPGLSEPLLRAYRTLVAASSADAAQLAAVLDATPDAAHGWLAELQRLGFVTALPVDPSAPSTAPRFVAVPPTVALGPTVAAHEEAVRRAQSELGRLEELYRNVSMEGGADDVVQVVRGADAVAQWFTRVQAGARREVCAFVQHPVAVTSADQNAVEDELVARGVQYRVLLERPMLEEHPGGLDGFAASLAAGEQARVVDALPLRMILVDREVAFMPVLSDRERAFAAALVVRPSALLTGLSALFDALWATAAPVVLDASVADPAVGVTDDLDARLLSLLLAGQTDEAAASYLGVSLRTVQRRARELMDRAGVRTRMQLGWHAARAGWNAGPGPSPSTAHPAP</sequence>
<organism evidence="3 4">
    <name type="scientific">Microbacterium hominis</name>
    <dbReference type="NCBI Taxonomy" id="162426"/>
    <lineage>
        <taxon>Bacteria</taxon>
        <taxon>Bacillati</taxon>
        <taxon>Actinomycetota</taxon>
        <taxon>Actinomycetes</taxon>
        <taxon>Micrococcales</taxon>
        <taxon>Microbacteriaceae</taxon>
        <taxon>Microbacterium</taxon>
    </lineage>
</organism>
<gene>
    <name evidence="3" type="ORF">HQM25_17215</name>
</gene>
<dbReference type="AlphaFoldDB" id="A0A7D4U9T4"/>
<dbReference type="PANTHER" id="PTHR34293:SF1">
    <property type="entry name" value="HTH-TYPE TRANSCRIPTIONAL REGULATOR TRMBL2"/>
    <property type="match status" value="1"/>
</dbReference>
<dbReference type="InterPro" id="IPR051797">
    <property type="entry name" value="TrmB-like"/>
</dbReference>
<evidence type="ECO:0000259" key="2">
    <source>
        <dbReference type="SMART" id="SM00421"/>
    </source>
</evidence>
<dbReference type="SMART" id="SM00421">
    <property type="entry name" value="HTH_LUXR"/>
    <property type="match status" value="1"/>
</dbReference>
<dbReference type="InterPro" id="IPR036388">
    <property type="entry name" value="WH-like_DNA-bd_sf"/>
</dbReference>
<proteinExistence type="predicted"/>
<evidence type="ECO:0000313" key="4">
    <source>
        <dbReference type="Proteomes" id="UP000502498"/>
    </source>
</evidence>
<protein>
    <recommendedName>
        <fullName evidence="2">HTH luxR-type domain-containing protein</fullName>
    </recommendedName>
</protein>
<evidence type="ECO:0000313" key="3">
    <source>
        <dbReference type="EMBL" id="QKJ20926.1"/>
    </source>
</evidence>
<feature type="domain" description="HTH luxR-type" evidence="2">
    <location>
        <begin position="283"/>
        <end position="337"/>
    </location>
</feature>
<dbReference type="PANTHER" id="PTHR34293">
    <property type="entry name" value="HTH-TYPE TRANSCRIPTIONAL REGULATOR TRMBL2"/>
    <property type="match status" value="1"/>
</dbReference>
<evidence type="ECO:0000256" key="1">
    <source>
        <dbReference type="SAM" id="Coils"/>
    </source>
</evidence>
<feature type="coiled-coil region" evidence="1">
    <location>
        <begin position="94"/>
        <end position="121"/>
    </location>
</feature>
<dbReference type="GO" id="GO:0003677">
    <property type="term" value="F:DNA binding"/>
    <property type="evidence" value="ECO:0007669"/>
    <property type="project" value="InterPro"/>
</dbReference>
<dbReference type="SUPFAM" id="SSF46894">
    <property type="entry name" value="C-terminal effector domain of the bipartite response regulators"/>
    <property type="match status" value="1"/>
</dbReference>
<dbReference type="Proteomes" id="UP000502498">
    <property type="component" value="Chromosome"/>
</dbReference>
<reference evidence="3 4" key="1">
    <citation type="submission" date="2020-05" db="EMBL/GenBank/DDBJ databases">
        <title>Strain PA2F3 complete genome.</title>
        <authorList>
            <person name="Kim Y.-S."/>
            <person name="Kim S.-J."/>
            <person name="Jung H.-k."/>
            <person name="Kim S.-E."/>
            <person name="Kim K.-H."/>
        </authorList>
    </citation>
    <scope>NUCLEOTIDE SEQUENCE [LARGE SCALE GENOMIC DNA]</scope>
    <source>
        <strain evidence="3 4">PA2F3</strain>
    </source>
</reference>